<dbReference type="OrthoDB" id="7174251at2759"/>
<dbReference type="PRINTS" id="PR00838">
    <property type="entry name" value="V5ALLERGEN"/>
</dbReference>
<dbReference type="EMBL" id="KZ150146">
    <property type="protein sequence ID" value="PZC72885.1"/>
    <property type="molecule type" value="Genomic_DNA"/>
</dbReference>
<keyword evidence="7" id="KW-1185">Reference proteome</keyword>
<dbReference type="CDD" id="cd05380">
    <property type="entry name" value="CAP_euk"/>
    <property type="match status" value="1"/>
</dbReference>
<evidence type="ECO:0000256" key="4">
    <source>
        <dbReference type="SAM" id="SignalP"/>
    </source>
</evidence>
<evidence type="ECO:0000259" key="5">
    <source>
        <dbReference type="Pfam" id="PF00188"/>
    </source>
</evidence>
<dbReference type="GO" id="GO:0005576">
    <property type="term" value="C:extracellular region"/>
    <property type="evidence" value="ECO:0007669"/>
    <property type="project" value="UniProtKB-SubCell"/>
</dbReference>
<evidence type="ECO:0000256" key="2">
    <source>
        <dbReference type="ARBA" id="ARBA00022525"/>
    </source>
</evidence>
<feature type="chain" id="PRO_5015860455" description="SCP domain-containing protein" evidence="4">
    <location>
        <begin position="18"/>
        <end position="797"/>
    </location>
</feature>
<accession>A0A2W1BGP9</accession>
<dbReference type="InterPro" id="IPR035940">
    <property type="entry name" value="CAP_sf"/>
</dbReference>
<evidence type="ECO:0000256" key="3">
    <source>
        <dbReference type="SAM" id="MobiDB-lite"/>
    </source>
</evidence>
<name>A0A2W1BGP9_HELAM</name>
<feature type="region of interest" description="Disordered" evidence="3">
    <location>
        <begin position="462"/>
        <end position="489"/>
    </location>
</feature>
<evidence type="ECO:0000313" key="7">
    <source>
        <dbReference type="Proteomes" id="UP000249218"/>
    </source>
</evidence>
<dbReference type="InterPro" id="IPR002413">
    <property type="entry name" value="V5_allergen-like"/>
</dbReference>
<organism evidence="6 7">
    <name type="scientific">Helicoverpa armigera</name>
    <name type="common">Cotton bollworm</name>
    <name type="synonym">Heliothis armigera</name>
    <dbReference type="NCBI Taxonomy" id="29058"/>
    <lineage>
        <taxon>Eukaryota</taxon>
        <taxon>Metazoa</taxon>
        <taxon>Ecdysozoa</taxon>
        <taxon>Arthropoda</taxon>
        <taxon>Hexapoda</taxon>
        <taxon>Insecta</taxon>
        <taxon>Pterygota</taxon>
        <taxon>Neoptera</taxon>
        <taxon>Endopterygota</taxon>
        <taxon>Lepidoptera</taxon>
        <taxon>Glossata</taxon>
        <taxon>Ditrysia</taxon>
        <taxon>Noctuoidea</taxon>
        <taxon>Noctuidae</taxon>
        <taxon>Heliothinae</taxon>
        <taxon>Helicoverpa</taxon>
    </lineage>
</organism>
<proteinExistence type="predicted"/>
<dbReference type="Pfam" id="PF00188">
    <property type="entry name" value="CAP"/>
    <property type="match status" value="1"/>
</dbReference>
<evidence type="ECO:0000256" key="1">
    <source>
        <dbReference type="ARBA" id="ARBA00004613"/>
    </source>
</evidence>
<comment type="subcellular location">
    <subcellularLocation>
        <location evidence="1">Secreted</location>
    </subcellularLocation>
</comment>
<keyword evidence="4" id="KW-0732">Signal</keyword>
<evidence type="ECO:0000313" key="6">
    <source>
        <dbReference type="EMBL" id="PZC72885.1"/>
    </source>
</evidence>
<feature type="domain" description="SCP" evidence="5">
    <location>
        <begin position="79"/>
        <end position="235"/>
    </location>
</feature>
<reference evidence="6 7" key="1">
    <citation type="journal article" date="2017" name="BMC Biol.">
        <title>Genomic innovations, transcriptional plasticity and gene loss underlying the evolution and divergence of two highly polyphagous and invasive Helicoverpa pest species.</title>
        <authorList>
            <person name="Pearce S.L."/>
            <person name="Clarke D.F."/>
            <person name="East P.D."/>
            <person name="Elfekih S."/>
            <person name="Gordon K.H."/>
            <person name="Jermiin L.S."/>
            <person name="McGaughran A."/>
            <person name="Oakeshott J.G."/>
            <person name="Papanikolaou A."/>
            <person name="Perera O.P."/>
            <person name="Rane R.V."/>
            <person name="Richards S."/>
            <person name="Tay W.T."/>
            <person name="Walsh T.K."/>
            <person name="Anderson A."/>
            <person name="Anderson C.J."/>
            <person name="Asgari S."/>
            <person name="Board P.G."/>
            <person name="Bretschneider A."/>
            <person name="Campbell P.M."/>
            <person name="Chertemps T."/>
            <person name="Christeller J.T."/>
            <person name="Coppin C.W."/>
            <person name="Downes S.J."/>
            <person name="Duan G."/>
            <person name="Farnsworth C.A."/>
            <person name="Good R.T."/>
            <person name="Han L.B."/>
            <person name="Han Y.C."/>
            <person name="Hatje K."/>
            <person name="Horne I."/>
            <person name="Huang Y.P."/>
            <person name="Hughes D.S."/>
            <person name="Jacquin-Joly E."/>
            <person name="James W."/>
            <person name="Jhangiani S."/>
            <person name="Kollmar M."/>
            <person name="Kuwar S.S."/>
            <person name="Li S."/>
            <person name="Liu N.Y."/>
            <person name="Maibeche M.T."/>
            <person name="Miller J.R."/>
            <person name="Montagne N."/>
            <person name="Perry T."/>
            <person name="Qu J."/>
            <person name="Song S.V."/>
            <person name="Sutton G.G."/>
            <person name="Vogel H."/>
            <person name="Walenz B.P."/>
            <person name="Xu W."/>
            <person name="Zhang H.J."/>
            <person name="Zou Z."/>
            <person name="Batterham P."/>
            <person name="Edwards O.R."/>
            <person name="Feyereisen R."/>
            <person name="Gibbs R.A."/>
            <person name="Heckel D.G."/>
            <person name="McGrath A."/>
            <person name="Robin C."/>
            <person name="Scherer S.E."/>
            <person name="Worley K.C."/>
            <person name="Wu Y.D."/>
        </authorList>
    </citation>
    <scope>NUCLEOTIDE SEQUENCE [LARGE SCALE GENOMIC DNA]</scope>
    <source>
        <strain evidence="6">Harm_GR_Male_#8</strain>
        <tissue evidence="6">Whole organism</tissue>
    </source>
</reference>
<dbReference type="Gene3D" id="3.40.33.10">
    <property type="entry name" value="CAP"/>
    <property type="match status" value="1"/>
</dbReference>
<protein>
    <recommendedName>
        <fullName evidence="5">SCP domain-containing protein</fullName>
    </recommendedName>
</protein>
<dbReference type="Proteomes" id="UP000249218">
    <property type="component" value="Unassembled WGS sequence"/>
</dbReference>
<dbReference type="AlphaFoldDB" id="A0A2W1BGP9"/>
<dbReference type="InterPro" id="IPR014044">
    <property type="entry name" value="CAP_dom"/>
</dbReference>
<feature type="signal peptide" evidence="4">
    <location>
        <begin position="1"/>
        <end position="17"/>
    </location>
</feature>
<gene>
    <name evidence="6" type="primary">HaOG210375</name>
    <name evidence="6" type="ORF">B5X24_HaOG210375</name>
</gene>
<keyword evidence="2" id="KW-0964">Secreted</keyword>
<dbReference type="SUPFAM" id="SSF55797">
    <property type="entry name" value="PR-1-like"/>
    <property type="match status" value="1"/>
</dbReference>
<sequence length="797" mass="91797">MILNVILLLNILNLSRCSKVIDADIQSTVVVSNYCPAMKGCREGTHVMCTYYDHEHPVGEHCHEYVRFTITPQMVYQILEEVNYIRLKVATGKEVGKNDLPLPRAYGMMKMHWDGELATFAQVLADQCLGLKEDQCRATENFPNPSQVITLTNFKAPNWDYLTRNTTTQGLTKEKISFAIERALKSMHAVKKMVDPSVIYDCPAMEKLPDLSSRSYLKLIRGKATHIGCGMSAYTRYQILHNGAENMYNSVQIVCNISDGPQRSQSLYTTDPPIPGTGFTEHCGCPPGYQETEGCLCEPKPKDTSKVAEVNRVKWEPNDDNENQIGPQSEVPACTEPTGDQTPKVLVLPIFHVQDYPKGTYKPDTEVEARFHQRYGNMTFMPSDSSVETNEIQVSEDKYEKKPEPLKIRTNNTSHIIRRNMPRKKNKKKFFKLKRKDVVPTKKPVKPVVARTDKYDASANSLEDNDVFDHSPHFRKPNRTKPGSNFENNHIEDVVNKDNDTSFLKLLNSLERKIQDVELEGTERELFDVKMRKIYEAVLKTKIRIPTTTVGATQRMRLKKTSTHRTSIKPMTFAPADIVSDLHDESENFKLTSGVPFEDIRRSFERRIAEDNEQDYQQSTTVTVNYLPDKESDEFFKIKNKKVTNLFNNRANRGSFNYFSNKRGDLSHFNVDRLYDKLHSHKKLARKQEDIDNYYQTKEKIVQDYNNHYNFRTHNERSYGRSKKDDEEHTKTLGAGIKKPAFEVKQAMKNVRKSYSPSNVFVWKAPAFGYRPVHEQFQNDQEKPMTNLDHLYGRATT</sequence>